<dbReference type="EMBL" id="LDJM01000028">
    <property type="protein sequence ID" value="KRG75735.1"/>
    <property type="molecule type" value="Genomic_DNA"/>
</dbReference>
<feature type="transmembrane region" description="Helical" evidence="1">
    <location>
        <begin position="284"/>
        <end position="312"/>
    </location>
</feature>
<sequence length="467" mass="48789">MSFLIVLAALCFLMFVAYRGYSVILFAPVAALAAVLLTDPALVQPMFTGLFMDKMVGFLKLYFPVFVLGAVFGKLIEISGFSKSIVSATIKLVGAQRAMLSIVIVCGLLTYGGVSLFVVVFAVYPFAAELFRQSNIPKRLIPGTIALGAFTFTMDALPGSPQIQNIIPTSFFGTTSWAAPTLGVLGTVFILIMGLSYLEWRRRSALKAGEGYAGSDALLNEPEPFRGEKLAHPLIALLPLVLVGVSNYLFTVWMPGWYGTVTEFIPAVIGNPAPVVQETAKLGAIWAVQAALLVGIVSVIALAWAPVVAAFAEGTKSAISGAMLASMNTASEYGFGAVIAALPGFLVVANALGSIPNPLINEAISVTAMAGITGSASGGMSIALAAMADSFIANAQAAGIPMDVLHRVAAMASGGMDTLPHNGAVITVLAVTGLTHRQSYKDIFAITVIKTLAVFFIIGVYYATGLV</sequence>
<dbReference type="PANTHER" id="PTHR30354">
    <property type="entry name" value="GNT FAMILY GLUCONATE TRANSPORTER"/>
    <property type="match status" value="1"/>
</dbReference>
<feature type="transmembrane region" description="Helical" evidence="1">
    <location>
        <begin position="98"/>
        <end position="124"/>
    </location>
</feature>
<dbReference type="GO" id="GO:0015128">
    <property type="term" value="F:gluconate transmembrane transporter activity"/>
    <property type="evidence" value="ECO:0007669"/>
    <property type="project" value="InterPro"/>
</dbReference>
<evidence type="ECO:0000313" key="3">
    <source>
        <dbReference type="Proteomes" id="UP000050956"/>
    </source>
</evidence>
<dbReference type="PATRIC" id="fig|336566.3.peg.1683"/>
<evidence type="ECO:0000313" key="2">
    <source>
        <dbReference type="EMBL" id="KRG75735.1"/>
    </source>
</evidence>
<feature type="transmembrane region" description="Helical" evidence="1">
    <location>
        <begin position="333"/>
        <end position="352"/>
    </location>
</feature>
<feature type="transmembrane region" description="Helical" evidence="1">
    <location>
        <begin position="57"/>
        <end position="77"/>
    </location>
</feature>
<reference evidence="2 3" key="1">
    <citation type="submission" date="2015-05" db="EMBL/GenBank/DDBJ databases">
        <title>Genome sequencing and analysis of members of genus Stenotrophomonas.</title>
        <authorList>
            <person name="Patil P.P."/>
            <person name="Midha S."/>
            <person name="Patil P.B."/>
        </authorList>
    </citation>
    <scope>NUCLEOTIDE SEQUENCE [LARGE SCALE GENOMIC DNA]</scope>
    <source>
        <strain evidence="2 3">DSM 24757</strain>
    </source>
</reference>
<keyword evidence="1" id="KW-0812">Transmembrane</keyword>
<feature type="transmembrane region" description="Helical" evidence="1">
    <location>
        <begin position="364"/>
        <end position="386"/>
    </location>
</feature>
<name>A0A0R0DC02_9GAMM</name>
<protein>
    <submittedName>
        <fullName evidence="2">Transporter</fullName>
    </submittedName>
</protein>
<dbReference type="PANTHER" id="PTHR30354:SF7">
    <property type="entry name" value="BLL7963 PROTEIN"/>
    <property type="match status" value="1"/>
</dbReference>
<dbReference type="AlphaFoldDB" id="A0A0R0DC02"/>
<dbReference type="RefSeq" id="WP_057638417.1">
    <property type="nucleotide sequence ID" value="NZ_LDJM01000028.1"/>
</dbReference>
<organism evidence="2 3">
    <name type="scientific">Stenotrophomonas ginsengisoli</name>
    <dbReference type="NCBI Taxonomy" id="336566"/>
    <lineage>
        <taxon>Bacteria</taxon>
        <taxon>Pseudomonadati</taxon>
        <taxon>Pseudomonadota</taxon>
        <taxon>Gammaproteobacteria</taxon>
        <taxon>Lysobacterales</taxon>
        <taxon>Lysobacteraceae</taxon>
        <taxon>Stenotrophomonas</taxon>
    </lineage>
</organism>
<feature type="transmembrane region" description="Helical" evidence="1">
    <location>
        <begin position="443"/>
        <end position="464"/>
    </location>
</feature>
<dbReference type="GO" id="GO:0005886">
    <property type="term" value="C:plasma membrane"/>
    <property type="evidence" value="ECO:0007669"/>
    <property type="project" value="TreeGrafter"/>
</dbReference>
<accession>A0A0R0DC02</accession>
<dbReference type="InterPro" id="IPR003474">
    <property type="entry name" value="Glcn_transporter"/>
</dbReference>
<evidence type="ECO:0000256" key="1">
    <source>
        <dbReference type="SAM" id="Phobius"/>
    </source>
</evidence>
<proteinExistence type="predicted"/>
<dbReference type="STRING" id="336566.ABB30_11310"/>
<keyword evidence="3" id="KW-1185">Reference proteome</keyword>
<dbReference type="Proteomes" id="UP000050956">
    <property type="component" value="Unassembled WGS sequence"/>
</dbReference>
<keyword evidence="1" id="KW-1133">Transmembrane helix</keyword>
<comment type="caution">
    <text evidence="2">The sequence shown here is derived from an EMBL/GenBank/DDBJ whole genome shotgun (WGS) entry which is preliminary data.</text>
</comment>
<feature type="transmembrane region" description="Helical" evidence="1">
    <location>
        <begin position="177"/>
        <end position="198"/>
    </location>
</feature>
<keyword evidence="1" id="KW-0472">Membrane</keyword>
<feature type="transmembrane region" description="Helical" evidence="1">
    <location>
        <begin position="234"/>
        <end position="254"/>
    </location>
</feature>
<gene>
    <name evidence="2" type="ORF">ABB30_11310</name>
</gene>
<dbReference type="OrthoDB" id="86125at2"/>